<dbReference type="SUPFAM" id="SSF52087">
    <property type="entry name" value="CRAL/TRIO domain"/>
    <property type="match status" value="1"/>
</dbReference>
<dbReference type="GO" id="GO:0008526">
    <property type="term" value="F:phosphatidylinositol transfer activity"/>
    <property type="evidence" value="ECO:0007669"/>
    <property type="project" value="TreeGrafter"/>
</dbReference>
<dbReference type="Gene3D" id="3.40.525.10">
    <property type="entry name" value="CRAL-TRIO lipid binding domain"/>
    <property type="match status" value="1"/>
</dbReference>
<dbReference type="SMART" id="SM00516">
    <property type="entry name" value="SEC14"/>
    <property type="match status" value="1"/>
</dbReference>
<protein>
    <recommendedName>
        <fullName evidence="1">CRAL-TRIO domain-containing protein</fullName>
    </recommendedName>
</protein>
<dbReference type="Pfam" id="PF00650">
    <property type="entry name" value="CRAL_TRIO"/>
    <property type="match status" value="1"/>
</dbReference>
<organism evidence="2 3">
    <name type="scientific">Adiantum capillus-veneris</name>
    <name type="common">Maidenhair fern</name>
    <dbReference type="NCBI Taxonomy" id="13818"/>
    <lineage>
        <taxon>Eukaryota</taxon>
        <taxon>Viridiplantae</taxon>
        <taxon>Streptophyta</taxon>
        <taxon>Embryophyta</taxon>
        <taxon>Tracheophyta</taxon>
        <taxon>Polypodiopsida</taxon>
        <taxon>Polypodiidae</taxon>
        <taxon>Polypodiales</taxon>
        <taxon>Pteridineae</taxon>
        <taxon>Pteridaceae</taxon>
        <taxon>Vittarioideae</taxon>
        <taxon>Adiantum</taxon>
    </lineage>
</organism>
<keyword evidence="3" id="KW-1185">Reference proteome</keyword>
<evidence type="ECO:0000313" key="2">
    <source>
        <dbReference type="EMBL" id="KAI5072793.1"/>
    </source>
</evidence>
<dbReference type="AlphaFoldDB" id="A0A9D4URK6"/>
<gene>
    <name evidence="2" type="ORF">GOP47_0012899</name>
</gene>
<dbReference type="SUPFAM" id="SSF46938">
    <property type="entry name" value="CRAL/TRIO N-terminal domain"/>
    <property type="match status" value="1"/>
</dbReference>
<dbReference type="InterPro" id="IPR036273">
    <property type="entry name" value="CRAL/TRIO_N_dom_sf"/>
</dbReference>
<dbReference type="PANTHER" id="PTHR45824:SF6">
    <property type="entry name" value="F16L1.9 PROTEIN"/>
    <property type="match status" value="1"/>
</dbReference>
<feature type="domain" description="CRAL-TRIO" evidence="1">
    <location>
        <begin position="79"/>
        <end position="242"/>
    </location>
</feature>
<dbReference type="SMART" id="SM01100">
    <property type="entry name" value="CRAL_TRIO_N"/>
    <property type="match status" value="1"/>
</dbReference>
<dbReference type="EMBL" id="JABFUD020000012">
    <property type="protein sequence ID" value="KAI5072793.1"/>
    <property type="molecule type" value="Genomic_DNA"/>
</dbReference>
<dbReference type="Pfam" id="PF03765">
    <property type="entry name" value="CRAL_TRIO_N"/>
    <property type="match status" value="1"/>
</dbReference>
<dbReference type="InterPro" id="IPR011074">
    <property type="entry name" value="CRAL/TRIO_N_dom"/>
</dbReference>
<evidence type="ECO:0000259" key="1">
    <source>
        <dbReference type="PROSITE" id="PS50191"/>
    </source>
</evidence>
<comment type="caution">
    <text evidence="2">The sequence shown here is derived from an EMBL/GenBank/DDBJ whole genome shotgun (WGS) entry which is preliminary data.</text>
</comment>
<dbReference type="PROSITE" id="PS50191">
    <property type="entry name" value="CRAL_TRIO"/>
    <property type="match status" value="1"/>
</dbReference>
<dbReference type="CDD" id="cd00170">
    <property type="entry name" value="SEC14"/>
    <property type="match status" value="1"/>
</dbReference>
<evidence type="ECO:0000313" key="3">
    <source>
        <dbReference type="Proteomes" id="UP000886520"/>
    </source>
</evidence>
<dbReference type="InterPro" id="IPR052578">
    <property type="entry name" value="PI_Transfer_CRAL-TRIO"/>
</dbReference>
<dbReference type="FunFam" id="3.40.525.10:FF:000008">
    <property type="entry name" value="Phosphatidylinositol transfer protein 3"/>
    <property type="match status" value="1"/>
</dbReference>
<sequence length="287" mass="32794">MPLKKKGNKGPLSPEEEAAKLKELRDSLGPLSGLTALFCTDACLHRYLRANNWSHKKSRKMLKETMKWRALYRPEEIKWEAIGKEAETGKIYRADFCDREGRSVLIMRPGAQNTNQLEGQIKYLVYCMENAIVNLPPDQEQMVWLVDFEGWNLSMIPVMTARETANVLQNHYPERLAYAILYNPPKFFEGFFNIVKPFLDPKTQKKVKFVYPNEEESVRLMETCFDTDKLESVFGGKSASRFDKDEYANKMREDDLKTASFWQSLPAANGTGGTIHAEACSNGVAVT</sequence>
<dbReference type="InterPro" id="IPR036865">
    <property type="entry name" value="CRAL-TRIO_dom_sf"/>
</dbReference>
<proteinExistence type="predicted"/>
<name>A0A9D4URK6_ADICA</name>
<reference evidence="2" key="1">
    <citation type="submission" date="2021-01" db="EMBL/GenBank/DDBJ databases">
        <title>Adiantum capillus-veneris genome.</title>
        <authorList>
            <person name="Fang Y."/>
            <person name="Liao Q."/>
        </authorList>
    </citation>
    <scope>NUCLEOTIDE SEQUENCE</scope>
    <source>
        <strain evidence="2">H3</strain>
        <tissue evidence="2">Leaf</tissue>
    </source>
</reference>
<accession>A0A9D4URK6</accession>
<dbReference type="InterPro" id="IPR001251">
    <property type="entry name" value="CRAL-TRIO_dom"/>
</dbReference>
<dbReference type="PANTHER" id="PTHR45824">
    <property type="entry name" value="GH16843P"/>
    <property type="match status" value="1"/>
</dbReference>
<dbReference type="Proteomes" id="UP000886520">
    <property type="component" value="Chromosome 12"/>
</dbReference>